<dbReference type="SUPFAM" id="SSF109854">
    <property type="entry name" value="DinB/YfiT-like putative metalloenzymes"/>
    <property type="match status" value="1"/>
</dbReference>
<dbReference type="InterPro" id="IPR034660">
    <property type="entry name" value="DinB/YfiT-like"/>
</dbReference>
<dbReference type="Gene3D" id="1.20.120.450">
    <property type="entry name" value="dinb family like domain"/>
    <property type="match status" value="1"/>
</dbReference>
<sequence length="157" mass="18346">MDMEAHKLSIIHQLNLAVQSIRGILEQVTEEQLNLQPMPHKRSLRDMLAHLTLICAADLHIMNEATQTDMDCFYEEHTPSTIDEMKETLADAHQLLVEAMHSWSEEQWLEVKTAYWGVAYSRFEWMLEIILHLAHHRGQLFTLLCEHVGEPKIVMFE</sequence>
<comment type="caution">
    <text evidence="2">The sequence shown here is derived from an EMBL/GenBank/DDBJ whole genome shotgun (WGS) entry which is preliminary data.</text>
</comment>
<dbReference type="Pfam" id="PF12867">
    <property type="entry name" value="DinB_2"/>
    <property type="match status" value="1"/>
</dbReference>
<evidence type="ECO:0000313" key="3">
    <source>
        <dbReference type="Proteomes" id="UP000316208"/>
    </source>
</evidence>
<keyword evidence="3" id="KW-1185">Reference proteome</keyword>
<dbReference type="EMBL" id="SADY01000001">
    <property type="protein sequence ID" value="TQR47306.1"/>
    <property type="molecule type" value="Genomic_DNA"/>
</dbReference>
<proteinExistence type="predicted"/>
<gene>
    <name evidence="2" type="ORF">C7Y44_05455</name>
</gene>
<reference evidence="2 3" key="1">
    <citation type="submission" date="2018-03" db="EMBL/GenBank/DDBJ databases">
        <title>Aerobic endospore-forming bacteria genome sequencing and assembly.</title>
        <authorList>
            <person name="Cavalcante D.A."/>
            <person name="Driks A."/>
            <person name="Putonti C."/>
            <person name="De-Souza M.T."/>
        </authorList>
    </citation>
    <scope>NUCLEOTIDE SEQUENCE [LARGE SCALE GENOMIC DNA]</scope>
    <source>
        <strain evidence="2 3">SDF0028</strain>
    </source>
</reference>
<protein>
    <submittedName>
        <fullName evidence="2">DinB family protein</fullName>
    </submittedName>
</protein>
<accession>A0ABY3AX41</accession>
<name>A0ABY3AX41_PAEPP</name>
<feature type="domain" description="DinB-like" evidence="1">
    <location>
        <begin position="14"/>
        <end position="140"/>
    </location>
</feature>
<evidence type="ECO:0000313" key="2">
    <source>
        <dbReference type="EMBL" id="TQR47306.1"/>
    </source>
</evidence>
<dbReference type="InterPro" id="IPR024775">
    <property type="entry name" value="DinB-like"/>
</dbReference>
<dbReference type="Proteomes" id="UP000316208">
    <property type="component" value="Unassembled WGS sequence"/>
</dbReference>
<organism evidence="2 3">
    <name type="scientific">Paenibacillus popilliae</name>
    <name type="common">Bacillus popilliae</name>
    <dbReference type="NCBI Taxonomy" id="78057"/>
    <lineage>
        <taxon>Bacteria</taxon>
        <taxon>Bacillati</taxon>
        <taxon>Bacillota</taxon>
        <taxon>Bacilli</taxon>
        <taxon>Bacillales</taxon>
        <taxon>Paenibacillaceae</taxon>
        <taxon>Paenibacillus</taxon>
    </lineage>
</organism>
<evidence type="ECO:0000259" key="1">
    <source>
        <dbReference type="Pfam" id="PF12867"/>
    </source>
</evidence>